<name>A0A2P6MID3_ALKUR</name>
<dbReference type="Pfam" id="PF09990">
    <property type="entry name" value="DUF2231"/>
    <property type="match status" value="1"/>
</dbReference>
<organism evidence="3 4">
    <name type="scientific">Alkalicoccus urumqiensis</name>
    <name type="common">Bacillus urumqiensis</name>
    <dbReference type="NCBI Taxonomy" id="1548213"/>
    <lineage>
        <taxon>Bacteria</taxon>
        <taxon>Bacillati</taxon>
        <taxon>Bacillota</taxon>
        <taxon>Bacilli</taxon>
        <taxon>Bacillales</taxon>
        <taxon>Bacillaceae</taxon>
        <taxon>Alkalicoccus</taxon>
    </lineage>
</organism>
<evidence type="ECO:0000313" key="4">
    <source>
        <dbReference type="Proteomes" id="UP000243650"/>
    </source>
</evidence>
<keyword evidence="1" id="KW-0472">Membrane</keyword>
<gene>
    <name evidence="3" type="ORF">C6I21_06935</name>
</gene>
<dbReference type="InterPro" id="IPR019251">
    <property type="entry name" value="DUF2231_TM"/>
</dbReference>
<feature type="transmembrane region" description="Helical" evidence="1">
    <location>
        <begin position="54"/>
        <end position="72"/>
    </location>
</feature>
<evidence type="ECO:0000256" key="1">
    <source>
        <dbReference type="SAM" id="Phobius"/>
    </source>
</evidence>
<keyword evidence="4" id="KW-1185">Reference proteome</keyword>
<feature type="transmembrane region" description="Helical" evidence="1">
    <location>
        <begin position="12"/>
        <end position="33"/>
    </location>
</feature>
<evidence type="ECO:0000313" key="3">
    <source>
        <dbReference type="EMBL" id="PRO66030.1"/>
    </source>
</evidence>
<protein>
    <recommendedName>
        <fullName evidence="2">DUF2231 domain-containing protein</fullName>
    </recommendedName>
</protein>
<feature type="transmembrane region" description="Helical" evidence="1">
    <location>
        <begin position="112"/>
        <end position="133"/>
    </location>
</feature>
<proteinExistence type="predicted"/>
<dbReference type="RefSeq" id="WP_105958714.1">
    <property type="nucleotide sequence ID" value="NZ_PVNS01000005.1"/>
</dbReference>
<keyword evidence="1" id="KW-1133">Transmembrane helix</keyword>
<evidence type="ECO:0000259" key="2">
    <source>
        <dbReference type="Pfam" id="PF09990"/>
    </source>
</evidence>
<comment type="caution">
    <text evidence="3">The sequence shown here is derived from an EMBL/GenBank/DDBJ whole genome shotgun (WGS) entry which is preliminary data.</text>
</comment>
<feature type="transmembrane region" description="Helical" evidence="1">
    <location>
        <begin position="84"/>
        <end position="105"/>
    </location>
</feature>
<feature type="domain" description="DUF2231" evidence="2">
    <location>
        <begin position="7"/>
        <end position="139"/>
    </location>
</feature>
<dbReference type="AlphaFoldDB" id="A0A2P6MID3"/>
<dbReference type="Proteomes" id="UP000243650">
    <property type="component" value="Unassembled WGS sequence"/>
</dbReference>
<keyword evidence="1" id="KW-0812">Transmembrane</keyword>
<dbReference type="EMBL" id="PVNS01000005">
    <property type="protein sequence ID" value="PRO66030.1"/>
    <property type="molecule type" value="Genomic_DNA"/>
</dbReference>
<dbReference type="OrthoDB" id="2873672at2"/>
<accession>A0A2P6MID3</accession>
<sequence length="141" mass="15454">MAYIIPDPLHPAVVHIPIALWIMGSLFLILSLWRPAFFDKAALWMTSIGTAGGVFSYFTGADAVGVALQIYGDSVGRFLGLHQSFALYTLLTYIAILVLQVVMLFKPNKVLRYVLVGLAVAGAVLVFLTGHYAGRLMYDNF</sequence>
<reference evidence="3 4" key="1">
    <citation type="submission" date="2018-03" db="EMBL/GenBank/DDBJ databases">
        <title>Bacillus urumqiensis sp. nov., a moderately haloalkaliphilic bacterium isolated from a salt lake.</title>
        <authorList>
            <person name="Zhao B."/>
            <person name="Liao Z."/>
        </authorList>
    </citation>
    <scope>NUCLEOTIDE SEQUENCE [LARGE SCALE GENOMIC DNA]</scope>
    <source>
        <strain evidence="3 4">BZ-SZ-XJ18</strain>
    </source>
</reference>